<comment type="caution">
    <text evidence="10">The sequence shown here is derived from an EMBL/GenBank/DDBJ whole genome shotgun (WGS) entry which is preliminary data.</text>
</comment>
<keyword evidence="4 6" id="KW-0175">Coiled coil</keyword>
<feature type="domain" description="RecF/RecN/SMC N-terminal" evidence="8">
    <location>
        <begin position="9"/>
        <end position="141"/>
    </location>
</feature>
<dbReference type="InterPro" id="IPR024704">
    <property type="entry name" value="SMC"/>
</dbReference>
<evidence type="ECO:0000313" key="11">
    <source>
        <dbReference type="Proteomes" id="UP001500227"/>
    </source>
</evidence>
<dbReference type="InterPro" id="IPR027417">
    <property type="entry name" value="P-loop_NTPase"/>
</dbReference>
<evidence type="ECO:0000256" key="1">
    <source>
        <dbReference type="ARBA" id="ARBA00022490"/>
    </source>
</evidence>
<keyword evidence="1 6" id="KW-0963">Cytoplasm</keyword>
<comment type="subunit">
    <text evidence="6">Homodimer.</text>
</comment>
<dbReference type="PANTHER" id="PTHR43977">
    <property type="entry name" value="STRUCTURAL MAINTENANCE OF CHROMOSOMES PROTEIN 3"/>
    <property type="match status" value="1"/>
</dbReference>
<keyword evidence="3 6" id="KW-0067">ATP-binding</keyword>
<dbReference type="InterPro" id="IPR003395">
    <property type="entry name" value="RecF/RecN/SMC_N"/>
</dbReference>
<dbReference type="Proteomes" id="UP001500227">
    <property type="component" value="Unassembled WGS sequence"/>
</dbReference>
<organism evidence="10 11">
    <name type="scientific">Paenalcaligenes hermetiae</name>
    <dbReference type="NCBI Taxonomy" id="1157987"/>
    <lineage>
        <taxon>Bacteria</taxon>
        <taxon>Pseudomonadati</taxon>
        <taxon>Pseudomonadota</taxon>
        <taxon>Betaproteobacteria</taxon>
        <taxon>Burkholderiales</taxon>
        <taxon>Alcaligenaceae</taxon>
        <taxon>Paenalcaligenes</taxon>
    </lineage>
</organism>
<evidence type="ECO:0000259" key="9">
    <source>
        <dbReference type="Pfam" id="PF06470"/>
    </source>
</evidence>
<dbReference type="SUPFAM" id="SSF52540">
    <property type="entry name" value="P-loop containing nucleoside triphosphate hydrolases"/>
    <property type="match status" value="2"/>
</dbReference>
<evidence type="ECO:0000256" key="6">
    <source>
        <dbReference type="HAMAP-Rule" id="MF_01894"/>
    </source>
</evidence>
<comment type="domain">
    <text evidence="6">Contains large globular domains required for ATP hydrolysis at each terminus and a third globular domain forming a flexible hinge near the middle of the molecule. These domains are separated by coiled-coil structures.</text>
</comment>
<feature type="domain" description="RecF/RecN/SMC N-terminal" evidence="8">
    <location>
        <begin position="667"/>
        <end position="1166"/>
    </location>
</feature>
<dbReference type="CDD" id="cd03278">
    <property type="entry name" value="ABC_SMC_barmotin"/>
    <property type="match status" value="2"/>
</dbReference>
<evidence type="ECO:0000259" key="8">
    <source>
        <dbReference type="Pfam" id="PF02463"/>
    </source>
</evidence>
<dbReference type="HAMAP" id="MF_01894">
    <property type="entry name" value="Smc_prok"/>
    <property type="match status" value="1"/>
</dbReference>
<evidence type="ECO:0000313" key="10">
    <source>
        <dbReference type="EMBL" id="GAA5086905.1"/>
    </source>
</evidence>
<feature type="coiled-coil region" evidence="6">
    <location>
        <begin position="176"/>
        <end position="224"/>
    </location>
</feature>
<dbReference type="Gene3D" id="3.40.50.300">
    <property type="entry name" value="P-loop containing nucleotide triphosphate hydrolases"/>
    <property type="match status" value="2"/>
</dbReference>
<evidence type="ECO:0000256" key="7">
    <source>
        <dbReference type="SAM" id="MobiDB-lite"/>
    </source>
</evidence>
<sequence length="1181" mass="135711">MPSGFLVRLTQIKLSGFKSFVDTTVIPTPSQLVGVVGPNGCGKSNIIDAVRWVLGESRASELRGGSMQDVIFNGSDQRKPAARASVELTFDNAEGRITGQWGAYTEIAVRRELTRDGTSGYFINGQQVRRRDINDMFLGTGLGARGYAIIGQGMINRLIEAKPEELRVYLEEAAGVSRYKERRKETESRLRDTRENLTRLEDILQELEQQLIRLEAQAEVAKTYQALQAEGEKKQHVLWWLKENQAREEQKRHFLAIEQAQNEVEAAMATMRNTEARIEQLRQQHFDATEQVQKAQGGLYQINATVSRIEADIQHANTAQTRMEQRQQQLEQQKKEWEQLHQDSAAELEQKQLELEELAGQIEESLMRIEQMQEQLEPAEQQQHQLQAKRDQLVQQQQEAKHQVALAEQRRQSLQQQQEQLLHRQRRYQEEWQQLHQAQPQEIERLHEQATAAEQKAHASQRQLQELEQALDVAREQQQQKQKLLHEQQQLLTQIEAQLTALESVQQQVQRQEELEGWLSTHGFARKSRLWQMLQVEPGWEQAVEAVLGQRLQALVLKDWSELTSMQASPPARVGFSKAEQELSLSPATNAVDFAEPLFNKIRLKDSAWETTLAAMLAHVYSVPTFSEALAQRAKLPAEAMLVTPEGHIVQAYQVLLYAADSEQAGVLARQQLIEEQKKAAKAQRLHVDVAQTQFEQAQQHVEQTRLVVQQQIEQVQTSTQQMHEQRFVYQQALQLQQQAQQRKQQLKQEIEEITEQLDTYRLQSEEIALQQEELAWQIEELNEHIEQYQEKLTDIDDICQQLRQQLREIEQQHQRLQYNKSLIEVRVDELLRSQQQAFDLAQRTQMELAGLESEYEHIDVDELHAMLQEALEQRVEQEDQVQQQQKHLAELAMQLQDLEQNRHQTGDGIEPLRQRVIELQLAEQAARMTVEQYAEQLNAQQVDRQDLAAFMQDQPESWHKVTWLQTEVQRVNRAITALGAVNLAALEELRLAQERQQYLQSQHDDLTQAIETLENAIRKIDRETRALLQSTFNEVNQHFGNLFPQLFGGGEAKLMMTGDEILDAGVQVMAQPPGKRNSTIQLLSGGEKALTATALVFAFFKLNPAPFCLLDEVDAPLDDANTERYANLVQSMSDQTQFLFISHNKIAMQMAKQLVGVTMQEQGVSRIVAVDMAAAVEMAQ</sequence>
<dbReference type="InterPro" id="IPR010935">
    <property type="entry name" value="SMC_hinge"/>
</dbReference>
<name>A0ABP9LWI7_9BURK</name>
<evidence type="ECO:0000256" key="3">
    <source>
        <dbReference type="ARBA" id="ARBA00022840"/>
    </source>
</evidence>
<feature type="coiled-coil region" evidence="6">
    <location>
        <begin position="997"/>
        <end position="1031"/>
    </location>
</feature>
<comment type="function">
    <text evidence="6">Required for chromosome condensation and partitioning.</text>
</comment>
<keyword evidence="2 6" id="KW-0547">Nucleotide-binding</keyword>
<feature type="domain" description="SMC hinge" evidence="9">
    <location>
        <begin position="529"/>
        <end position="631"/>
    </location>
</feature>
<comment type="similarity">
    <text evidence="6">Belongs to the SMC family.</text>
</comment>
<evidence type="ECO:0000256" key="5">
    <source>
        <dbReference type="ARBA" id="ARBA00023125"/>
    </source>
</evidence>
<evidence type="ECO:0000256" key="4">
    <source>
        <dbReference type="ARBA" id="ARBA00023054"/>
    </source>
</evidence>
<reference evidence="11" key="1">
    <citation type="journal article" date="2019" name="Int. J. Syst. Evol. Microbiol.">
        <title>The Global Catalogue of Microorganisms (GCM) 10K type strain sequencing project: providing services to taxonomists for standard genome sequencing and annotation.</title>
        <authorList>
            <consortium name="The Broad Institute Genomics Platform"/>
            <consortium name="The Broad Institute Genome Sequencing Center for Infectious Disease"/>
            <person name="Wu L."/>
            <person name="Ma J."/>
        </authorList>
    </citation>
    <scope>NUCLEOTIDE SEQUENCE [LARGE SCALE GENOMIC DNA]</scope>
    <source>
        <strain evidence="11">JCM 18423</strain>
    </source>
</reference>
<dbReference type="EMBL" id="BAABKD010000002">
    <property type="protein sequence ID" value="GAA5086905.1"/>
    <property type="molecule type" value="Genomic_DNA"/>
</dbReference>
<protein>
    <recommendedName>
        <fullName evidence="6">Chromosome partition protein Smc</fullName>
    </recommendedName>
</protein>
<dbReference type="Gene3D" id="1.20.1060.20">
    <property type="match status" value="1"/>
</dbReference>
<keyword evidence="11" id="KW-1185">Reference proteome</keyword>
<dbReference type="NCBIfam" id="TIGR02168">
    <property type="entry name" value="SMC_prok_B"/>
    <property type="match status" value="1"/>
</dbReference>
<keyword evidence="5 6" id="KW-0238">DNA-binding</keyword>
<dbReference type="Pfam" id="PF06470">
    <property type="entry name" value="SMC_hinge"/>
    <property type="match status" value="1"/>
</dbReference>
<feature type="coiled-coil region" evidence="6">
    <location>
        <begin position="861"/>
        <end position="902"/>
    </location>
</feature>
<dbReference type="PIRSF" id="PIRSF005719">
    <property type="entry name" value="SMC"/>
    <property type="match status" value="1"/>
</dbReference>
<evidence type="ECO:0000256" key="2">
    <source>
        <dbReference type="ARBA" id="ARBA00022741"/>
    </source>
</evidence>
<feature type="coiled-coil region" evidence="6">
    <location>
        <begin position="730"/>
        <end position="820"/>
    </location>
</feature>
<feature type="region of interest" description="Disordered" evidence="7">
    <location>
        <begin position="373"/>
        <end position="394"/>
    </location>
</feature>
<comment type="subcellular location">
    <subcellularLocation>
        <location evidence="6">Cytoplasm</location>
    </subcellularLocation>
</comment>
<dbReference type="InterPro" id="IPR011890">
    <property type="entry name" value="SMC_prok"/>
</dbReference>
<accession>A0ABP9LWI7</accession>
<gene>
    <name evidence="6 10" type="primary">smc</name>
    <name evidence="10" type="ORF">GCM10023337_07000</name>
</gene>
<dbReference type="Pfam" id="PF02463">
    <property type="entry name" value="SMC_N"/>
    <property type="match status" value="2"/>
</dbReference>
<feature type="binding site" evidence="6">
    <location>
        <begin position="38"/>
        <end position="45"/>
    </location>
    <ligand>
        <name>ATP</name>
        <dbReference type="ChEBI" id="CHEBI:30616"/>
    </ligand>
</feature>
<dbReference type="InterPro" id="IPR036277">
    <property type="entry name" value="SMC_hinge_sf"/>
</dbReference>
<dbReference type="Gene3D" id="3.30.70.1620">
    <property type="match status" value="1"/>
</dbReference>
<proteinExistence type="inferred from homology"/>
<dbReference type="SUPFAM" id="SSF75553">
    <property type="entry name" value="Smc hinge domain"/>
    <property type="match status" value="1"/>
</dbReference>